<protein>
    <submittedName>
        <fullName evidence="2">Related to Retrovirus-related POL polyprotein</fullName>
    </submittedName>
</protein>
<evidence type="ECO:0000313" key="2">
    <source>
        <dbReference type="EMBL" id="CDU25582.1"/>
    </source>
</evidence>
<name>A0A127ZI07_9BASI</name>
<dbReference type="EMBL" id="LK056686">
    <property type="protein sequence ID" value="CDU25582.1"/>
    <property type="molecule type" value="Genomic_DNA"/>
</dbReference>
<dbReference type="Gene3D" id="3.60.10.10">
    <property type="entry name" value="Endonuclease/exonuclease/phosphatase"/>
    <property type="match status" value="1"/>
</dbReference>
<dbReference type="AlphaFoldDB" id="A0A127ZI07"/>
<dbReference type="SUPFAM" id="SSF56219">
    <property type="entry name" value="DNase I-like"/>
    <property type="match status" value="1"/>
</dbReference>
<organism evidence="2">
    <name type="scientific">Sporisorium scitamineum</name>
    <dbReference type="NCBI Taxonomy" id="49012"/>
    <lineage>
        <taxon>Eukaryota</taxon>
        <taxon>Fungi</taxon>
        <taxon>Dikarya</taxon>
        <taxon>Basidiomycota</taxon>
        <taxon>Ustilaginomycotina</taxon>
        <taxon>Ustilaginomycetes</taxon>
        <taxon>Ustilaginales</taxon>
        <taxon>Ustilaginaceae</taxon>
        <taxon>Sporisorium</taxon>
    </lineage>
</organism>
<gene>
    <name evidence="2" type="ORF">SPSC_05475</name>
</gene>
<dbReference type="InterPro" id="IPR036691">
    <property type="entry name" value="Endo/exonu/phosph_ase_sf"/>
</dbReference>
<sequence>MRLASPAALPQRNPFTALHHPVQTRAHQAVLGQDAGILLRNTRWQIEARDVQEYFTYARIRIPDSEPALGNHIRLLHLWSIHVPSSVDSQRAFWNADAPQLSRLDVSTLDSSTTAIVGADWNAVSSLVLDVYPSTVTAMKVPSGLLHQAGLVDVFRTLHPTATGFTRFHKVKNQIISARHLDGISITHNLVPHLNSIDTRPSLSDHSVVSVHLGTNRPRSDLGMGTWRIHRDAHRLPGFKLRIQQFAAQQPANVNHSPVASYFTFVERLRAAAATISASLSQRRQKEEAQRHLTLRQLSSLDIRHGDDTRAQFLHLLDRLRHLDAAISQTAVSQYRNLHEANMYRPTAWIIPRLESRSFAATPDLMDDQGTHSIIAAKLVAIHRFYTTLFTPKPRDRLSEEAGTILLGSINRRIKPATCHSLEAPFTLSAPGMDGLSYPLLRATGEVFLQRICRLGNALLRGHQLPKGEPKLRGVLLPKKGDLSQLGNYRTLSIADVAFRILGGAVSNRLQPAASEVVNTAQTGFIVGRSSATNAITLALLQHAIKSQHLASPVWILNLDQQKAYDRAIPCRVSFTISASNPFSTMLKIVTMLAPPSAGTRPLLSMSLLSPLPMTFCLLSITVMTLSASSTRWAFTRWRPTPRSTKRSRKPHGSNNPTLLDESDIPYPAMGESLAEIIHLGYPIRLDGGIPTASIERRLSSLQSKVDLLSTTETTLLARVRICNSFLLTKLWHSIRLCPLPHDLQKTVNTIINPFLFLGRRNWLRHNYVVAPRHLGGLGLISTHHMSIALLGQQLARLLISTEPIGAQFCAALQDFLWTKYEAVPAHFVMQRGLPWRWMTNVMTAQTSFMHRAVYTLCKLQLSVAPDWESISVPELLALPFHNDMHGYRWPEVSQTTVNTWERNGLRVWGDMLWYNTGGLRWSERVHPCAIPASYPLVPLSPSGVRNNYVHARGHTEDSHEFGLAAGRLLPSFWADLWGALHPTVSRKLRDISRHFALHPDHATSSMNSRPHDRPFNIDTVGLPFPWRFATLAGKPVDQYTVKSARSFLGPSEPIVSDWSFESTAEHWRLVWTRHLEENLLTSEAHSDVFLFLHR</sequence>
<proteinExistence type="predicted"/>
<reference evidence="2" key="1">
    <citation type="submission" date="2014-06" db="EMBL/GenBank/DDBJ databases">
        <authorList>
            <person name="Ju J."/>
            <person name="Zhang J."/>
        </authorList>
    </citation>
    <scope>NUCLEOTIDE SEQUENCE</scope>
    <source>
        <strain evidence="2">SscI8</strain>
    </source>
</reference>
<evidence type="ECO:0000256" key="1">
    <source>
        <dbReference type="SAM" id="MobiDB-lite"/>
    </source>
</evidence>
<dbReference type="OrthoDB" id="2556041at2759"/>
<feature type="region of interest" description="Disordered" evidence="1">
    <location>
        <begin position="640"/>
        <end position="662"/>
    </location>
</feature>
<dbReference type="PANTHER" id="PTHR19446">
    <property type="entry name" value="REVERSE TRANSCRIPTASES"/>
    <property type="match status" value="1"/>
</dbReference>
<accession>A0A127ZI07</accession>